<evidence type="ECO:0000256" key="2">
    <source>
        <dbReference type="SAM" id="Phobius"/>
    </source>
</evidence>
<sequence>MPSVMYDFCDISDWLSINGVLEQDYHYGRCNGTQFGDHIFTMDTKTIILGASIVALCLMGTRSNAETTVAPIAETDAVETAGMTETPGPTGAAETTEESKSTEGEGQTKPVTEPAGETKPAGATEPAGETKPAGTTEPTGNGGRTTKSNPTEKIPTEKPSLKEFDGEFKIIKIDGADATFTAALGDSQTMEFKTTSKRVCDALRLTLKSSIVEDAYRNCQVREFRSGSIIADYRMAFDDVLGITADTLKAAIIEGFQTSNDSLVKDLQVDKNSFIVNAVSKIAGLSVGAIAGIAVGGVAALVLVIALIACVVVKVNGNSKVMSVEDAELQPSAEKKSEKSPSVASVS</sequence>
<dbReference type="InterPro" id="IPR000082">
    <property type="entry name" value="SEA_dom"/>
</dbReference>
<dbReference type="RefSeq" id="XP_022090903.1">
    <property type="nucleotide sequence ID" value="XM_022235211.1"/>
</dbReference>
<feature type="region of interest" description="Disordered" evidence="1">
    <location>
        <begin position="327"/>
        <end position="347"/>
    </location>
</feature>
<dbReference type="InterPro" id="IPR036364">
    <property type="entry name" value="SEA_dom_sf"/>
</dbReference>
<feature type="domain" description="SEA" evidence="3">
    <location>
        <begin position="160"/>
        <end position="281"/>
    </location>
</feature>
<evidence type="ECO:0000313" key="5">
    <source>
        <dbReference type="RefSeq" id="XP_022090903.1"/>
    </source>
</evidence>
<dbReference type="KEGG" id="aplc:110979432"/>
<name>A0A8B7YCD2_ACAPL</name>
<dbReference type="Proteomes" id="UP000694845">
    <property type="component" value="Unplaced"/>
</dbReference>
<dbReference type="SUPFAM" id="SSF82671">
    <property type="entry name" value="SEA domain"/>
    <property type="match status" value="1"/>
</dbReference>
<keyword evidence="2" id="KW-1133">Transmembrane helix</keyword>
<dbReference type="GeneID" id="110979432"/>
<keyword evidence="2" id="KW-0812">Transmembrane</keyword>
<reference evidence="5" key="1">
    <citation type="submission" date="2025-08" db="UniProtKB">
        <authorList>
            <consortium name="RefSeq"/>
        </authorList>
    </citation>
    <scope>IDENTIFICATION</scope>
</reference>
<organism evidence="4 5">
    <name type="scientific">Acanthaster planci</name>
    <name type="common">Crown-of-thorns starfish</name>
    <dbReference type="NCBI Taxonomy" id="133434"/>
    <lineage>
        <taxon>Eukaryota</taxon>
        <taxon>Metazoa</taxon>
        <taxon>Echinodermata</taxon>
        <taxon>Eleutherozoa</taxon>
        <taxon>Asterozoa</taxon>
        <taxon>Asteroidea</taxon>
        <taxon>Valvatacea</taxon>
        <taxon>Valvatida</taxon>
        <taxon>Acanthasteridae</taxon>
        <taxon>Acanthaster</taxon>
    </lineage>
</organism>
<gene>
    <name evidence="5" type="primary">LOC110979432</name>
</gene>
<evidence type="ECO:0000256" key="1">
    <source>
        <dbReference type="SAM" id="MobiDB-lite"/>
    </source>
</evidence>
<keyword evidence="4" id="KW-1185">Reference proteome</keyword>
<dbReference type="SMART" id="SM00200">
    <property type="entry name" value="SEA"/>
    <property type="match status" value="1"/>
</dbReference>
<protein>
    <submittedName>
        <fullName evidence="5">Uncharacterized protein LOC110979432 isoform X1</fullName>
    </submittedName>
</protein>
<evidence type="ECO:0000259" key="3">
    <source>
        <dbReference type="PROSITE" id="PS50024"/>
    </source>
</evidence>
<dbReference type="Pfam" id="PF01390">
    <property type="entry name" value="SEA"/>
    <property type="match status" value="1"/>
</dbReference>
<keyword evidence="2" id="KW-0472">Membrane</keyword>
<accession>A0A8B7YCD2</accession>
<dbReference type="PROSITE" id="PS50024">
    <property type="entry name" value="SEA"/>
    <property type="match status" value="1"/>
</dbReference>
<feature type="region of interest" description="Disordered" evidence="1">
    <location>
        <begin position="75"/>
        <end position="161"/>
    </location>
</feature>
<evidence type="ECO:0000313" key="4">
    <source>
        <dbReference type="Proteomes" id="UP000694845"/>
    </source>
</evidence>
<dbReference type="OMA" id="LEQDYHY"/>
<feature type="compositionally biased region" description="Polar residues" evidence="1">
    <location>
        <begin position="136"/>
        <end position="151"/>
    </location>
</feature>
<dbReference type="AlphaFoldDB" id="A0A8B7YCD2"/>
<dbReference type="Gene3D" id="3.30.70.960">
    <property type="entry name" value="SEA domain"/>
    <property type="match status" value="1"/>
</dbReference>
<proteinExistence type="predicted"/>
<feature type="transmembrane region" description="Helical" evidence="2">
    <location>
        <begin position="282"/>
        <end position="313"/>
    </location>
</feature>